<feature type="region of interest" description="Disordered" evidence="1">
    <location>
        <begin position="1"/>
        <end position="49"/>
    </location>
</feature>
<dbReference type="EMBL" id="UYRU01054179">
    <property type="protein sequence ID" value="VDN12559.1"/>
    <property type="molecule type" value="Genomic_DNA"/>
</dbReference>
<protein>
    <submittedName>
        <fullName evidence="2">Uncharacterized protein</fullName>
    </submittedName>
</protein>
<organism evidence="2 3">
    <name type="scientific">Dibothriocephalus latus</name>
    <name type="common">Fish tapeworm</name>
    <name type="synonym">Diphyllobothrium latum</name>
    <dbReference type="NCBI Taxonomy" id="60516"/>
    <lineage>
        <taxon>Eukaryota</taxon>
        <taxon>Metazoa</taxon>
        <taxon>Spiralia</taxon>
        <taxon>Lophotrochozoa</taxon>
        <taxon>Platyhelminthes</taxon>
        <taxon>Cestoda</taxon>
        <taxon>Eucestoda</taxon>
        <taxon>Diphyllobothriidea</taxon>
        <taxon>Diphyllobothriidae</taxon>
        <taxon>Dibothriocephalus</taxon>
    </lineage>
</organism>
<keyword evidence="3" id="KW-1185">Reference proteome</keyword>
<dbReference type="Proteomes" id="UP000281553">
    <property type="component" value="Unassembled WGS sequence"/>
</dbReference>
<gene>
    <name evidence="2" type="ORF">DILT_LOCUS8390</name>
</gene>
<evidence type="ECO:0000256" key="1">
    <source>
        <dbReference type="SAM" id="MobiDB-lite"/>
    </source>
</evidence>
<dbReference type="AlphaFoldDB" id="A0A3P7NUF0"/>
<evidence type="ECO:0000313" key="3">
    <source>
        <dbReference type="Proteomes" id="UP000281553"/>
    </source>
</evidence>
<evidence type="ECO:0000313" key="2">
    <source>
        <dbReference type="EMBL" id="VDN12559.1"/>
    </source>
</evidence>
<proteinExistence type="predicted"/>
<reference evidence="2 3" key="1">
    <citation type="submission" date="2018-11" db="EMBL/GenBank/DDBJ databases">
        <authorList>
            <consortium name="Pathogen Informatics"/>
        </authorList>
    </citation>
    <scope>NUCLEOTIDE SEQUENCE [LARGE SCALE GENOMIC DNA]</scope>
</reference>
<feature type="compositionally biased region" description="Basic and acidic residues" evidence="1">
    <location>
        <begin position="22"/>
        <end position="31"/>
    </location>
</feature>
<sequence>MPFLKRPAASEGGGTCRRGRRKDTTPSDVAERQVAVAVSQPSPPPPPPNDSFYLFGPEDKIHNKWSVVRYDPRQQQPTARNEGTALECHLQYRRW</sequence>
<name>A0A3P7NUF0_DIBLA</name>
<accession>A0A3P7NUF0</accession>